<keyword evidence="8" id="KW-1185">Reference proteome</keyword>
<sequence>MPEAEAAAADAGGGNWDFWSIGKNIAIFVGIQYAVKQFTGGGQKAAPATPDVAAPGGSEPGAWSAVPVGVTPLWPTNPNVDVSLYVSPSVVLPPLSAMPAGSLVLEEKNFSLEGKDTREITTSISVPKSVQNNGTLFAHIFIGQTGAELDPASPNYDPATAYRMLRPLTQYLGKKKVHKTRNLLESQDTMEEVEEEPEAQGATVASYYHSNFTLSFINNAGPAAYGALHPAVKQFYMLEATGARDESGKNGYFYPIVYHNTFWQMKKDMVELNTTIPFDTLPMNIRLSTLANWQFNVMASMDEGMKETARKAAQGQSTPGGGDGSEMEMFKEILLDSNMYLLGTTAVVSVLHMIFELLAFKSDVGHWRKKKDNVGVSVRTILTNVFMQLIIFLYLMDNNENTSWMILFGQGMGIAIEAWKITKTVNVRVREPGPNSRFHGILPYVIVFEDKHKLSETEEKTEEYDRIAFKYMGIIAVPLLLAYAAYSLMYETHKSWYSFIITTLVGSVYAYGFLMMIPSLYINYRLKSVAHMPGRAMAYKFLNTFIDDLFAFTIKMPFLHRLATLRDDVIFFVYIYQTWAYKVDHTRVNEFGQGGDDDEPVEEKLAAKPLAAAPDAKAGAERADVVEGVVGATGKEAKGGAKQRKRG</sequence>
<evidence type="ECO:0000256" key="3">
    <source>
        <dbReference type="ARBA" id="ARBA00022692"/>
    </source>
</evidence>
<feature type="transmembrane region" description="Helical" evidence="6">
    <location>
        <begin position="376"/>
        <end position="396"/>
    </location>
</feature>
<feature type="transmembrane region" description="Helical" evidence="6">
    <location>
        <begin position="468"/>
        <end position="490"/>
    </location>
</feature>
<dbReference type="PANTHER" id="PTHR21347:SF0">
    <property type="entry name" value="LIPID SCRAMBLASE CLPTM1L"/>
    <property type="match status" value="1"/>
</dbReference>
<dbReference type="PANTHER" id="PTHR21347">
    <property type="entry name" value="CLEFT LIP AND PALATE ASSOCIATED TRANSMEMBRANE PROTEIN-RELATED"/>
    <property type="match status" value="1"/>
</dbReference>
<keyword evidence="4 6" id="KW-1133">Transmembrane helix</keyword>
<evidence type="ECO:0000256" key="2">
    <source>
        <dbReference type="ARBA" id="ARBA00009310"/>
    </source>
</evidence>
<dbReference type="InterPro" id="IPR008429">
    <property type="entry name" value="CLPTM1"/>
</dbReference>
<comment type="caution">
    <text evidence="7">The sequence shown here is derived from an EMBL/GenBank/DDBJ whole genome shotgun (WGS) entry which is preliminary data.</text>
</comment>
<dbReference type="Proteomes" id="UP000803884">
    <property type="component" value="Unassembled WGS sequence"/>
</dbReference>
<dbReference type="GeneID" id="96005054"/>
<comment type="similarity">
    <text evidence="2">Belongs to the CLPTM1 family.</text>
</comment>
<keyword evidence="3 6" id="KW-0812">Transmembrane</keyword>
<proteinExistence type="inferred from homology"/>
<evidence type="ECO:0000313" key="7">
    <source>
        <dbReference type="EMBL" id="KAL1587640.1"/>
    </source>
</evidence>
<feature type="transmembrane region" description="Helical" evidence="6">
    <location>
        <begin position="339"/>
        <end position="360"/>
    </location>
</feature>
<evidence type="ECO:0000313" key="8">
    <source>
        <dbReference type="Proteomes" id="UP000803884"/>
    </source>
</evidence>
<organism evidence="7 8">
    <name type="scientific">Cladosporium halotolerans</name>
    <dbReference type="NCBI Taxonomy" id="1052096"/>
    <lineage>
        <taxon>Eukaryota</taxon>
        <taxon>Fungi</taxon>
        <taxon>Dikarya</taxon>
        <taxon>Ascomycota</taxon>
        <taxon>Pezizomycotina</taxon>
        <taxon>Dothideomycetes</taxon>
        <taxon>Dothideomycetidae</taxon>
        <taxon>Cladosporiales</taxon>
        <taxon>Cladosporiaceae</taxon>
        <taxon>Cladosporium</taxon>
    </lineage>
</organism>
<gene>
    <name evidence="7" type="ORF">WHR41_03610</name>
</gene>
<dbReference type="Pfam" id="PF05602">
    <property type="entry name" value="CLPTM1"/>
    <property type="match status" value="1"/>
</dbReference>
<evidence type="ECO:0000256" key="4">
    <source>
        <dbReference type="ARBA" id="ARBA00022989"/>
    </source>
</evidence>
<keyword evidence="5 6" id="KW-0472">Membrane</keyword>
<dbReference type="AlphaFoldDB" id="A0AB34KRZ8"/>
<dbReference type="GO" id="GO:0016020">
    <property type="term" value="C:membrane"/>
    <property type="evidence" value="ECO:0007669"/>
    <property type="project" value="UniProtKB-SubCell"/>
</dbReference>
<accession>A0AB34KRZ8</accession>
<dbReference type="RefSeq" id="XP_069230745.1">
    <property type="nucleotide sequence ID" value="XM_069372216.1"/>
</dbReference>
<protein>
    <recommendedName>
        <fullName evidence="9">Cleft lip and palate transmembrane 1</fullName>
    </recommendedName>
</protein>
<evidence type="ECO:0000256" key="6">
    <source>
        <dbReference type="SAM" id="Phobius"/>
    </source>
</evidence>
<evidence type="ECO:0008006" key="9">
    <source>
        <dbReference type="Google" id="ProtNLM"/>
    </source>
</evidence>
<evidence type="ECO:0000256" key="1">
    <source>
        <dbReference type="ARBA" id="ARBA00004141"/>
    </source>
</evidence>
<evidence type="ECO:0000256" key="5">
    <source>
        <dbReference type="ARBA" id="ARBA00023136"/>
    </source>
</evidence>
<feature type="transmembrane region" description="Helical" evidence="6">
    <location>
        <begin position="496"/>
        <end position="522"/>
    </location>
</feature>
<name>A0AB34KRZ8_9PEZI</name>
<dbReference type="GO" id="GO:0012505">
    <property type="term" value="C:endomembrane system"/>
    <property type="evidence" value="ECO:0007669"/>
    <property type="project" value="TreeGrafter"/>
</dbReference>
<comment type="subcellular location">
    <subcellularLocation>
        <location evidence="1">Membrane</location>
        <topology evidence="1">Multi-pass membrane protein</topology>
    </subcellularLocation>
</comment>
<feature type="transmembrane region" description="Helical" evidence="6">
    <location>
        <begin position="402"/>
        <end position="421"/>
    </location>
</feature>
<dbReference type="EMBL" id="JAAQHG020000009">
    <property type="protein sequence ID" value="KAL1587640.1"/>
    <property type="molecule type" value="Genomic_DNA"/>
</dbReference>
<reference evidence="7 8" key="1">
    <citation type="journal article" date="2020" name="Microbiol. Resour. Announc.">
        <title>Draft Genome Sequence of a Cladosporium Species Isolated from the Mesophotic Ascidian Didemnum maculosum.</title>
        <authorList>
            <person name="Gioti A."/>
            <person name="Siaperas R."/>
            <person name="Nikolaivits E."/>
            <person name="Le Goff G."/>
            <person name="Ouazzani J."/>
            <person name="Kotoulas G."/>
            <person name="Topakas E."/>
        </authorList>
    </citation>
    <scope>NUCLEOTIDE SEQUENCE [LARGE SCALE GENOMIC DNA]</scope>
    <source>
        <strain evidence="7 8">TM138-S3</strain>
    </source>
</reference>